<dbReference type="PROSITE" id="PS51340">
    <property type="entry name" value="MOSC"/>
    <property type="match status" value="1"/>
</dbReference>
<dbReference type="PANTHER" id="PTHR14237:SF23">
    <property type="entry name" value="MOSC DOMAIN PROTEIN (AFU_ORTHOLOGUE AFUA_7G05900)"/>
    <property type="match status" value="1"/>
</dbReference>
<dbReference type="STRING" id="227321.C8V1W8"/>
<reference evidence="5" key="1">
    <citation type="journal article" date="2005" name="Nature">
        <title>Sequencing of Aspergillus nidulans and comparative analysis with A. fumigatus and A. oryzae.</title>
        <authorList>
            <person name="Galagan J.E."/>
            <person name="Calvo S.E."/>
            <person name="Cuomo C."/>
            <person name="Ma L.J."/>
            <person name="Wortman J.R."/>
            <person name="Batzoglou S."/>
            <person name="Lee S.I."/>
            <person name="Basturkmen M."/>
            <person name="Spevak C.C."/>
            <person name="Clutterbuck J."/>
            <person name="Kapitonov V."/>
            <person name="Jurka J."/>
            <person name="Scazzocchio C."/>
            <person name="Farman M."/>
            <person name="Butler J."/>
            <person name="Purcell S."/>
            <person name="Harris S."/>
            <person name="Braus G.H."/>
            <person name="Draht O."/>
            <person name="Busch S."/>
            <person name="D'Enfert C."/>
            <person name="Bouchier C."/>
            <person name="Goldman G.H."/>
            <person name="Bell-Pedersen D."/>
            <person name="Griffiths-Jones S."/>
            <person name="Doonan J.H."/>
            <person name="Yu J."/>
            <person name="Vienken K."/>
            <person name="Pain A."/>
            <person name="Freitag M."/>
            <person name="Selker E.U."/>
            <person name="Archer D.B."/>
            <person name="Penalva M.A."/>
            <person name="Oakley B.R."/>
            <person name="Momany M."/>
            <person name="Tanaka T."/>
            <person name="Kumagai T."/>
            <person name="Asai K."/>
            <person name="Machida M."/>
            <person name="Nierman W.C."/>
            <person name="Denning D.W."/>
            <person name="Caddick M."/>
            <person name="Hynes M."/>
            <person name="Paoletti M."/>
            <person name="Fischer R."/>
            <person name="Miller B."/>
            <person name="Dyer P."/>
            <person name="Sachs M.S."/>
            <person name="Osmani S.A."/>
            <person name="Birren B.W."/>
        </authorList>
    </citation>
    <scope>NUCLEOTIDE SEQUENCE [LARGE SCALE GENOMIC DNA]</scope>
    <source>
        <strain evidence="5">FGSC A4 / ATCC 38163 / CBS 112.46 / NRRL 194 / M139</strain>
    </source>
</reference>
<dbReference type="EMBL" id="BN001301">
    <property type="protein sequence ID" value="CBF71343.1"/>
    <property type="molecule type" value="Genomic_DNA"/>
</dbReference>
<dbReference type="OMA" id="VYTACRT"/>
<protein>
    <submittedName>
        <fullName evidence="4">MOSC domain protein (AFU_orthologue AFUA_7G05900)</fullName>
    </submittedName>
</protein>
<sequence length="478" mass="53637">MQGIQQLWIPAMLEPQQSVILLNTILAISGVLIFTVYAVIRFSAENTAAITPRGCRRIGLPKGQSNLHDEYDPKNSSGFSESSTDERGCPAWRIKALFTYPIKSCKGIELDESGIVPTGFAFDRQFCFAELDEKGNWIARTLRNRGFNRLALVRPEIWVPDATMQGYRSDLEEVRSGGVMLVYYPRPNPYRGLGWHAVHSAVFQMGLHFGLIAREGSFTVPLCQPSGSENMKLDSGVPRERVKIWKDNPLAYNYGQYIPSSFHDFLNEGFPNFNLASRITANSSHRRITLFRVNPTHTRKIYRNAPRKQEIGFQPQTGFADAYPIHIISLSSVRDVNARCAEDIPDLSVRRFRANIIVQGPKAFEEDDWKVIRISPATAKKKAPKEDDEGDSAEQALIMYTACRTVRCKLPNVDPDTGTRHPSEPDRTLKSYRRIDKGDLTNACLGMQAVPAVEGALLILMINGSECVLDTFLFPSCC</sequence>
<dbReference type="HOGENOM" id="CLU_028286_7_1_1"/>
<evidence type="ECO:0000256" key="1">
    <source>
        <dbReference type="SAM" id="MobiDB-lite"/>
    </source>
</evidence>
<gene>
    <name evidence="4" type="ORF">ANIA_06729</name>
</gene>
<feature type="domain" description="MOSC" evidence="3">
    <location>
        <begin position="300"/>
        <end position="478"/>
    </location>
</feature>
<evidence type="ECO:0000259" key="3">
    <source>
        <dbReference type="PROSITE" id="PS51340"/>
    </source>
</evidence>
<dbReference type="InterPro" id="IPR005302">
    <property type="entry name" value="MoCF_Sase_C"/>
</dbReference>
<dbReference type="Pfam" id="PF03473">
    <property type="entry name" value="MOSC"/>
    <property type="match status" value="1"/>
</dbReference>
<dbReference type="GO" id="GO:0030151">
    <property type="term" value="F:molybdenum ion binding"/>
    <property type="evidence" value="ECO:0007669"/>
    <property type="project" value="InterPro"/>
</dbReference>
<evidence type="ECO:0000256" key="2">
    <source>
        <dbReference type="SAM" id="Phobius"/>
    </source>
</evidence>
<dbReference type="RefSeq" id="XP_664333.2">
    <property type="nucleotide sequence ID" value="XM_659241.2"/>
</dbReference>
<dbReference type="AlphaFoldDB" id="C8V1W8"/>
<reference evidence="5" key="2">
    <citation type="journal article" date="2009" name="Fungal Genet. Biol.">
        <title>The 2008 update of the Aspergillus nidulans genome annotation: a community effort.</title>
        <authorList>
            <person name="Wortman J.R."/>
            <person name="Gilsenan J.M."/>
            <person name="Joardar V."/>
            <person name="Deegan J."/>
            <person name="Clutterbuck J."/>
            <person name="Andersen M.R."/>
            <person name="Archer D."/>
            <person name="Bencina M."/>
            <person name="Braus G."/>
            <person name="Coutinho P."/>
            <person name="von Dohren H."/>
            <person name="Doonan J."/>
            <person name="Driessen A.J."/>
            <person name="Durek P."/>
            <person name="Espeso E."/>
            <person name="Fekete E."/>
            <person name="Flipphi M."/>
            <person name="Estrada C.G."/>
            <person name="Geysens S."/>
            <person name="Goldman G."/>
            <person name="de Groot P.W."/>
            <person name="Hansen K."/>
            <person name="Harris S.D."/>
            <person name="Heinekamp T."/>
            <person name="Helmstaedt K."/>
            <person name="Henrissat B."/>
            <person name="Hofmann G."/>
            <person name="Homan T."/>
            <person name="Horio T."/>
            <person name="Horiuchi H."/>
            <person name="James S."/>
            <person name="Jones M."/>
            <person name="Karaffa L."/>
            <person name="Karanyi Z."/>
            <person name="Kato M."/>
            <person name="Keller N."/>
            <person name="Kelly D.E."/>
            <person name="Kiel J.A."/>
            <person name="Kim J.M."/>
            <person name="van der Klei I.J."/>
            <person name="Klis F.M."/>
            <person name="Kovalchuk A."/>
            <person name="Krasevec N."/>
            <person name="Kubicek C.P."/>
            <person name="Liu B."/>
            <person name="Maccabe A."/>
            <person name="Meyer V."/>
            <person name="Mirabito P."/>
            <person name="Miskei M."/>
            <person name="Mos M."/>
            <person name="Mullins J."/>
            <person name="Nelson D.R."/>
            <person name="Nielsen J."/>
            <person name="Oakley B.R."/>
            <person name="Osmani S.A."/>
            <person name="Pakula T."/>
            <person name="Paszewski A."/>
            <person name="Paulsen I."/>
            <person name="Pilsyk S."/>
            <person name="Pocsi I."/>
            <person name="Punt P.J."/>
            <person name="Ram A.F."/>
            <person name="Ren Q."/>
            <person name="Robellet X."/>
            <person name="Robson G."/>
            <person name="Seiboth B."/>
            <person name="van Solingen P."/>
            <person name="Specht T."/>
            <person name="Sun J."/>
            <person name="Taheri-Talesh N."/>
            <person name="Takeshita N."/>
            <person name="Ussery D."/>
            <person name="vanKuyk P.A."/>
            <person name="Visser H."/>
            <person name="van de Vondervoort P.J."/>
            <person name="de Vries R.P."/>
            <person name="Walton J."/>
            <person name="Xiang X."/>
            <person name="Xiong Y."/>
            <person name="Zeng A.P."/>
            <person name="Brandt B.W."/>
            <person name="Cornell M.J."/>
            <person name="van den Hondel C.A."/>
            <person name="Visser J."/>
            <person name="Oliver S.G."/>
            <person name="Turner G."/>
        </authorList>
    </citation>
    <scope>GENOME REANNOTATION</scope>
    <source>
        <strain evidence="5">FGSC A4 / ATCC 38163 / CBS 112.46 / NRRL 194 / M139</strain>
    </source>
</reference>
<dbReference type="Pfam" id="PF03476">
    <property type="entry name" value="MOSC_N"/>
    <property type="match status" value="1"/>
</dbReference>
<dbReference type="KEGG" id="ani:ANIA_06729"/>
<keyword evidence="5" id="KW-1185">Reference proteome</keyword>
<keyword evidence="2" id="KW-1133">Transmembrane helix</keyword>
<dbReference type="GO" id="GO:0003824">
    <property type="term" value="F:catalytic activity"/>
    <property type="evidence" value="ECO:0007669"/>
    <property type="project" value="InterPro"/>
</dbReference>
<name>C8V1W8_EMENI</name>
<evidence type="ECO:0000313" key="5">
    <source>
        <dbReference type="Proteomes" id="UP000000560"/>
    </source>
</evidence>
<dbReference type="GeneID" id="2870357"/>
<proteinExistence type="predicted"/>
<organism evidence="4 5">
    <name type="scientific">Emericella nidulans (strain FGSC A4 / ATCC 38163 / CBS 112.46 / NRRL 194 / M139)</name>
    <name type="common">Aspergillus nidulans</name>
    <dbReference type="NCBI Taxonomy" id="227321"/>
    <lineage>
        <taxon>Eukaryota</taxon>
        <taxon>Fungi</taxon>
        <taxon>Dikarya</taxon>
        <taxon>Ascomycota</taxon>
        <taxon>Pezizomycotina</taxon>
        <taxon>Eurotiomycetes</taxon>
        <taxon>Eurotiomycetidae</taxon>
        <taxon>Eurotiales</taxon>
        <taxon>Aspergillaceae</taxon>
        <taxon>Aspergillus</taxon>
        <taxon>Aspergillus subgen. Nidulantes</taxon>
    </lineage>
</organism>
<keyword evidence="2" id="KW-0812">Transmembrane</keyword>
<dbReference type="InParanoid" id="C8V1W8"/>
<accession>C8V1W8</accession>
<dbReference type="SUPFAM" id="SSF141673">
    <property type="entry name" value="MOSC N-terminal domain-like"/>
    <property type="match status" value="1"/>
</dbReference>
<dbReference type="GO" id="GO:0030170">
    <property type="term" value="F:pyridoxal phosphate binding"/>
    <property type="evidence" value="ECO:0007669"/>
    <property type="project" value="InterPro"/>
</dbReference>
<dbReference type="PANTHER" id="PTHR14237">
    <property type="entry name" value="MOLYBDOPTERIN COFACTOR SULFURASE MOSC"/>
    <property type="match status" value="1"/>
</dbReference>
<feature type="transmembrane region" description="Helical" evidence="2">
    <location>
        <begin position="20"/>
        <end position="40"/>
    </location>
</feature>
<keyword evidence="2" id="KW-0472">Membrane</keyword>
<dbReference type="eggNOG" id="KOG2362">
    <property type="taxonomic scope" value="Eukaryota"/>
</dbReference>
<feature type="region of interest" description="Disordered" evidence="1">
    <location>
        <begin position="66"/>
        <end position="86"/>
    </location>
</feature>
<dbReference type="Proteomes" id="UP000000560">
    <property type="component" value="Chromosome I"/>
</dbReference>
<dbReference type="InterPro" id="IPR005303">
    <property type="entry name" value="MOCOS_middle"/>
</dbReference>
<dbReference type="OrthoDB" id="17255at2759"/>
<evidence type="ECO:0000313" key="4">
    <source>
        <dbReference type="EMBL" id="CBF71343.1"/>
    </source>
</evidence>